<keyword evidence="6" id="KW-0414">Isoprene biosynthesis</keyword>
<dbReference type="RefSeq" id="WP_012637412.1">
    <property type="nucleotide sequence ID" value="NC_011901.1"/>
</dbReference>
<name>B8GN63_THISH</name>
<evidence type="ECO:0000313" key="8">
    <source>
        <dbReference type="EMBL" id="ACL71924.1"/>
    </source>
</evidence>
<dbReference type="GO" id="GO:0046872">
    <property type="term" value="F:metal ion binding"/>
    <property type="evidence" value="ECO:0007669"/>
    <property type="project" value="UniProtKB-KW"/>
</dbReference>
<dbReference type="HOGENOM" id="CLU_014015_0_1_6"/>
<dbReference type="AlphaFoldDB" id="B8GN63"/>
<dbReference type="Proteomes" id="UP000002383">
    <property type="component" value="Chromosome"/>
</dbReference>
<sequence>MSPTNMEQHISALRARLEQALDRWIPAETTHPARLHEAMRYSALGGGKRVRPVLVYGAGQALGVAPERLDGPACAVELIHVYSLIHDDLPAMDNDDLRRGKPTCHKAFDEAMAILAGDAMQALAFQILSMDPDMLDDPARRLRMMETLARAAGSRGMAGGQAIDLGSVGKQLDIAQLEDMHVHKTGALIRASVLLGALSAPEVDKAHLENLDRFAKCVGLAFQIRDDILDVEGDTATLGKTQGADQALNKPTYPALIGLEESRQAARELVDQALGALEGFGAEADLLRWIARYIVERIH</sequence>
<keyword evidence="4" id="KW-0479">Metal-binding</keyword>
<dbReference type="PANTHER" id="PTHR43281">
    <property type="entry name" value="FARNESYL DIPHOSPHATE SYNTHASE"/>
    <property type="match status" value="1"/>
</dbReference>
<dbReference type="InterPro" id="IPR053378">
    <property type="entry name" value="Prenyl_diphosphate_synthase"/>
</dbReference>
<keyword evidence="5" id="KW-0460">Magnesium</keyword>
<gene>
    <name evidence="8" type="ordered locus">Tgr7_0833</name>
</gene>
<dbReference type="Pfam" id="PF00348">
    <property type="entry name" value="polyprenyl_synt"/>
    <property type="match status" value="1"/>
</dbReference>
<evidence type="ECO:0000256" key="3">
    <source>
        <dbReference type="ARBA" id="ARBA00022679"/>
    </source>
</evidence>
<dbReference type="InterPro" id="IPR033749">
    <property type="entry name" value="Polyprenyl_synt_CS"/>
</dbReference>
<dbReference type="FunFam" id="1.10.600.10:FF:000001">
    <property type="entry name" value="Geranylgeranyl diphosphate synthase"/>
    <property type="match status" value="1"/>
</dbReference>
<keyword evidence="3 7" id="KW-0808">Transferase</keyword>
<dbReference type="GO" id="GO:0005737">
    <property type="term" value="C:cytoplasm"/>
    <property type="evidence" value="ECO:0007669"/>
    <property type="project" value="UniProtKB-ARBA"/>
</dbReference>
<dbReference type="STRING" id="396588.Tgr7_0833"/>
<evidence type="ECO:0000256" key="4">
    <source>
        <dbReference type="ARBA" id="ARBA00022723"/>
    </source>
</evidence>
<reference evidence="8 9" key="1">
    <citation type="journal article" date="2011" name="Stand. Genomic Sci.">
        <title>Complete genome sequence of 'Thioalkalivibrio sulfidophilus' HL-EbGr7.</title>
        <authorList>
            <person name="Muyzer G."/>
            <person name="Sorokin D.Y."/>
            <person name="Mavromatis K."/>
            <person name="Lapidus A."/>
            <person name="Clum A."/>
            <person name="Ivanova N."/>
            <person name="Pati A."/>
            <person name="d'Haeseleer P."/>
            <person name="Woyke T."/>
            <person name="Kyrpides N.C."/>
        </authorList>
    </citation>
    <scope>NUCLEOTIDE SEQUENCE [LARGE SCALE GENOMIC DNA]</scope>
    <source>
        <strain evidence="8 9">HL-EbGR7</strain>
    </source>
</reference>
<organism evidence="8 9">
    <name type="scientific">Thioalkalivibrio sulfidiphilus (strain HL-EbGR7)</name>
    <dbReference type="NCBI Taxonomy" id="396588"/>
    <lineage>
        <taxon>Bacteria</taxon>
        <taxon>Pseudomonadati</taxon>
        <taxon>Pseudomonadota</taxon>
        <taxon>Gammaproteobacteria</taxon>
        <taxon>Chromatiales</taxon>
        <taxon>Ectothiorhodospiraceae</taxon>
        <taxon>Thioalkalivibrio</taxon>
    </lineage>
</organism>
<dbReference type="KEGG" id="tgr:Tgr7_0833"/>
<dbReference type="SFLD" id="SFLDG01017">
    <property type="entry name" value="Polyprenyl_Transferase_Like"/>
    <property type="match status" value="1"/>
</dbReference>
<dbReference type="GO" id="GO:0008654">
    <property type="term" value="P:phospholipid biosynthetic process"/>
    <property type="evidence" value="ECO:0007669"/>
    <property type="project" value="UniProtKB-ARBA"/>
</dbReference>
<evidence type="ECO:0000256" key="6">
    <source>
        <dbReference type="ARBA" id="ARBA00023229"/>
    </source>
</evidence>
<dbReference type="CDD" id="cd00685">
    <property type="entry name" value="Trans_IPPS_HT"/>
    <property type="match status" value="1"/>
</dbReference>
<dbReference type="NCBIfam" id="NF007877">
    <property type="entry name" value="PRK10581.1"/>
    <property type="match status" value="1"/>
</dbReference>
<keyword evidence="9" id="KW-1185">Reference proteome</keyword>
<proteinExistence type="inferred from homology"/>
<dbReference type="eggNOG" id="COG0142">
    <property type="taxonomic scope" value="Bacteria"/>
</dbReference>
<comment type="cofactor">
    <cofactor evidence="1">
        <name>Mg(2+)</name>
        <dbReference type="ChEBI" id="CHEBI:18420"/>
    </cofactor>
</comment>
<evidence type="ECO:0000256" key="5">
    <source>
        <dbReference type="ARBA" id="ARBA00022842"/>
    </source>
</evidence>
<evidence type="ECO:0000256" key="1">
    <source>
        <dbReference type="ARBA" id="ARBA00001946"/>
    </source>
</evidence>
<dbReference type="PANTHER" id="PTHR43281:SF1">
    <property type="entry name" value="FARNESYL DIPHOSPHATE SYNTHASE"/>
    <property type="match status" value="1"/>
</dbReference>
<dbReference type="GO" id="GO:0016114">
    <property type="term" value="P:terpenoid biosynthetic process"/>
    <property type="evidence" value="ECO:0007669"/>
    <property type="project" value="UniProtKB-ARBA"/>
</dbReference>
<dbReference type="GO" id="GO:0004659">
    <property type="term" value="F:prenyltransferase activity"/>
    <property type="evidence" value="ECO:0007669"/>
    <property type="project" value="InterPro"/>
</dbReference>
<dbReference type="Gene3D" id="1.10.600.10">
    <property type="entry name" value="Farnesyl Diphosphate Synthase"/>
    <property type="match status" value="1"/>
</dbReference>
<protein>
    <submittedName>
        <fullName evidence="8">Farnesyl-diphosphate synthase</fullName>
    </submittedName>
</protein>
<evidence type="ECO:0000256" key="7">
    <source>
        <dbReference type="RuleBase" id="RU004466"/>
    </source>
</evidence>
<evidence type="ECO:0000256" key="2">
    <source>
        <dbReference type="ARBA" id="ARBA00006706"/>
    </source>
</evidence>
<dbReference type="PROSITE" id="PS00444">
    <property type="entry name" value="POLYPRENYL_SYNTHASE_2"/>
    <property type="match status" value="1"/>
</dbReference>
<dbReference type="InterPro" id="IPR008949">
    <property type="entry name" value="Isoprenoid_synthase_dom_sf"/>
</dbReference>
<comment type="similarity">
    <text evidence="2 7">Belongs to the FPP/GGPP synthase family.</text>
</comment>
<dbReference type="SFLD" id="SFLDS00005">
    <property type="entry name" value="Isoprenoid_Synthase_Type_I"/>
    <property type="match status" value="1"/>
</dbReference>
<dbReference type="PROSITE" id="PS00723">
    <property type="entry name" value="POLYPRENYL_SYNTHASE_1"/>
    <property type="match status" value="1"/>
</dbReference>
<dbReference type="SUPFAM" id="SSF48576">
    <property type="entry name" value="Terpenoid synthases"/>
    <property type="match status" value="1"/>
</dbReference>
<dbReference type="InterPro" id="IPR000092">
    <property type="entry name" value="Polyprenyl_synt"/>
</dbReference>
<dbReference type="EMBL" id="CP001339">
    <property type="protein sequence ID" value="ACL71924.1"/>
    <property type="molecule type" value="Genomic_DNA"/>
</dbReference>
<evidence type="ECO:0000313" key="9">
    <source>
        <dbReference type="Proteomes" id="UP000002383"/>
    </source>
</evidence>
<accession>B8GN63</accession>
<dbReference type="NCBIfam" id="NF045485">
    <property type="entry name" value="FPPsyn"/>
    <property type="match status" value="1"/>
</dbReference>